<evidence type="ECO:0000256" key="3">
    <source>
        <dbReference type="ARBA" id="ARBA00023125"/>
    </source>
</evidence>
<dbReference type="RefSeq" id="WP_126767628.1">
    <property type="nucleotide sequence ID" value="NZ_PIPJ01000006.1"/>
</dbReference>
<dbReference type="PROSITE" id="PS50935">
    <property type="entry name" value="SSB"/>
    <property type="match status" value="1"/>
</dbReference>
<dbReference type="GO" id="GO:1990077">
    <property type="term" value="C:primosome complex"/>
    <property type="evidence" value="ECO:0007669"/>
    <property type="project" value="UniProtKB-UniRule"/>
</dbReference>
<dbReference type="SUPFAM" id="SSF50249">
    <property type="entry name" value="Nucleic acid-binding proteins"/>
    <property type="match status" value="1"/>
</dbReference>
<keyword evidence="6" id="KW-1185">Reference proteome</keyword>
<proteinExistence type="inferred from homology"/>
<evidence type="ECO:0000256" key="4">
    <source>
        <dbReference type="HAMAP-Rule" id="MF_00720"/>
    </source>
</evidence>
<evidence type="ECO:0000313" key="6">
    <source>
        <dbReference type="Proteomes" id="UP000288395"/>
    </source>
</evidence>
<dbReference type="PIRSF" id="PIRSF003135">
    <property type="entry name" value="Primosomal_n"/>
    <property type="match status" value="1"/>
</dbReference>
<dbReference type="AlphaFoldDB" id="A0A432VUE2"/>
<evidence type="ECO:0000256" key="1">
    <source>
        <dbReference type="ARBA" id="ARBA00022515"/>
    </source>
</evidence>
<comment type="function">
    <text evidence="4">Involved in the restart of stalled replication forks, which reloads the replicative helicase on sites other than the origin of replication; the PriA-PriB pathway is the major replication restart pathway. During primosome assembly it facilitates complex formation between PriA and DnaT on DNA; stabilizes PriA on DNA. Stimulates the DNA unwinding activity of PriA helicase.</text>
</comment>
<sequence>MSATTAQGSAINQLIIRGSIVKPPRMKRSPAGVSHLLLALEHRSMQQEADLTRQCYARIQVVVSGDWAESWSTKISLGSEIEVTGFIQRHENANGIPRLVLHAQNIKQV</sequence>
<gene>
    <name evidence="4" type="primary">priB</name>
    <name evidence="5" type="ORF">CWE08_08945</name>
</gene>
<comment type="similarity">
    <text evidence="4">Belongs to the PriB family.</text>
</comment>
<dbReference type="Gene3D" id="2.40.50.140">
    <property type="entry name" value="Nucleic acid-binding proteins"/>
    <property type="match status" value="1"/>
</dbReference>
<keyword evidence="3 4" id="KW-0238">DNA-binding</keyword>
<dbReference type="InterPro" id="IPR023646">
    <property type="entry name" value="Prisomal_replication_PriB"/>
</dbReference>
<dbReference type="NCBIfam" id="TIGR04418">
    <property type="entry name" value="PriB_gamma"/>
    <property type="match status" value="1"/>
</dbReference>
<dbReference type="GO" id="GO:0003697">
    <property type="term" value="F:single-stranded DNA binding"/>
    <property type="evidence" value="ECO:0007669"/>
    <property type="project" value="UniProtKB-UniRule"/>
</dbReference>
<dbReference type="Proteomes" id="UP000288395">
    <property type="component" value="Unassembled WGS sequence"/>
</dbReference>
<dbReference type="OrthoDB" id="9180733at2"/>
<dbReference type="Pfam" id="PF22657">
    <property type="entry name" value="SSB_1"/>
    <property type="match status" value="1"/>
</dbReference>
<comment type="caution">
    <text evidence="5">The sequence shown here is derived from an EMBL/GenBank/DDBJ whole genome shotgun (WGS) entry which is preliminary data.</text>
</comment>
<evidence type="ECO:0000313" key="5">
    <source>
        <dbReference type="EMBL" id="RUO20029.1"/>
    </source>
</evidence>
<comment type="subunit">
    <text evidence="4">Homodimer. Interacts with PriA and DnaT. Component of the replication restart primosome. Primosome assembly occurs via a 'hand-off' mechanism. PriA binds to replication forks, subsequently PriB then DnaT bind; DnaT then displaces ssDNA to generate the helicase loading substrate.</text>
</comment>
<evidence type="ECO:0000256" key="2">
    <source>
        <dbReference type="ARBA" id="ARBA00022705"/>
    </source>
</evidence>
<name>A0A432VUE2_9GAMM</name>
<keyword evidence="1 4" id="KW-0639">Primosome</keyword>
<dbReference type="GO" id="GO:0006269">
    <property type="term" value="P:DNA replication, synthesis of primer"/>
    <property type="evidence" value="ECO:0007669"/>
    <property type="project" value="UniProtKB-KW"/>
</dbReference>
<organism evidence="5 6">
    <name type="scientific">Aliidiomarina iranensis</name>
    <dbReference type="NCBI Taxonomy" id="1434071"/>
    <lineage>
        <taxon>Bacteria</taxon>
        <taxon>Pseudomonadati</taxon>
        <taxon>Pseudomonadota</taxon>
        <taxon>Gammaproteobacteria</taxon>
        <taxon>Alteromonadales</taxon>
        <taxon>Idiomarinaceae</taxon>
        <taxon>Aliidiomarina</taxon>
    </lineage>
</organism>
<dbReference type="EMBL" id="PIPJ01000006">
    <property type="protein sequence ID" value="RUO20029.1"/>
    <property type="molecule type" value="Genomic_DNA"/>
</dbReference>
<accession>A0A432VUE2</accession>
<protein>
    <recommendedName>
        <fullName evidence="4">Replication restart protein PriB</fullName>
    </recommendedName>
</protein>
<reference evidence="6" key="1">
    <citation type="journal article" date="2018" name="Front. Microbiol.">
        <title>Genome-Based Analysis Reveals the Taxonomy and Diversity of the Family Idiomarinaceae.</title>
        <authorList>
            <person name="Liu Y."/>
            <person name="Lai Q."/>
            <person name="Shao Z."/>
        </authorList>
    </citation>
    <scope>NUCLEOTIDE SEQUENCE [LARGE SCALE GENOMIC DNA]</scope>
    <source>
        <strain evidence="6">GBPy7</strain>
    </source>
</reference>
<dbReference type="HAMAP" id="MF_00720">
    <property type="entry name" value="PriB"/>
    <property type="match status" value="1"/>
</dbReference>
<keyword evidence="2 4" id="KW-0235">DNA replication</keyword>
<dbReference type="InterPro" id="IPR000424">
    <property type="entry name" value="Primosome_PriB/ssb"/>
</dbReference>
<dbReference type="InterPro" id="IPR012340">
    <property type="entry name" value="NA-bd_OB-fold"/>
</dbReference>